<dbReference type="AlphaFoldDB" id="A0A5C0AW02"/>
<dbReference type="RefSeq" id="WP_148811874.1">
    <property type="nucleotide sequence ID" value="NZ_CP043046.1"/>
</dbReference>
<accession>A0A5C0AW02</accession>
<dbReference type="Proteomes" id="UP000325161">
    <property type="component" value="Chromosome"/>
</dbReference>
<proteinExistence type="predicted"/>
<reference evidence="1 2" key="1">
    <citation type="submission" date="2019-08" db="EMBL/GenBank/DDBJ databases">
        <title>Amphibian skin-associated Pigmentiphaga: genome sequence and occurrence across geography and hosts.</title>
        <authorList>
            <person name="Bletz M.C."/>
            <person name="Bunk B."/>
            <person name="Sproeer C."/>
            <person name="Biwer P."/>
            <person name="Reiter S."/>
            <person name="Rabemananjara F.C.E."/>
            <person name="Schulz S."/>
            <person name="Overmann J."/>
            <person name="Vences M."/>
        </authorList>
    </citation>
    <scope>NUCLEOTIDE SEQUENCE [LARGE SCALE GENOMIC DNA]</scope>
    <source>
        <strain evidence="1 2">Mada1488</strain>
    </source>
</reference>
<evidence type="ECO:0000313" key="2">
    <source>
        <dbReference type="Proteomes" id="UP000325161"/>
    </source>
</evidence>
<dbReference type="KEGG" id="pacr:FXN63_00675"/>
<dbReference type="NCBIfam" id="NF046077">
    <property type="entry name" value="LPS_M949_RS01915"/>
    <property type="match status" value="1"/>
</dbReference>
<gene>
    <name evidence="1" type="ORF">FXN63_00675</name>
</gene>
<organism evidence="1 2">
    <name type="scientific">Pigmentiphaga aceris</name>
    <dbReference type="NCBI Taxonomy" id="1940612"/>
    <lineage>
        <taxon>Bacteria</taxon>
        <taxon>Pseudomonadati</taxon>
        <taxon>Pseudomonadota</taxon>
        <taxon>Betaproteobacteria</taxon>
        <taxon>Burkholderiales</taxon>
        <taxon>Alcaligenaceae</taxon>
        <taxon>Pigmentiphaga</taxon>
    </lineage>
</organism>
<keyword evidence="2" id="KW-1185">Reference proteome</keyword>
<protein>
    <submittedName>
        <fullName evidence="1">Uncharacterized protein</fullName>
    </submittedName>
</protein>
<name>A0A5C0AW02_9BURK</name>
<sequence>MGKQLAERVGAGALDKVANAARVRWVSAAALLACVSVGIGVAHADPSVVKSAPADAAFFASASFKPPAGLVEARQVLDISGRHILTLTRIEGPSREMPDPKRNERFDLLVTYYEETPTGWQPAWTIKDGVDCPGLDGAAQFLSKGVTVTDLDRNGMAEVTVPYATFCGGGVDPAVLKVILRQGETKLALRGETELQFPGQPSMGGKNTPDKALLLPENAVFKRHLDKVWQQVKVVELW</sequence>
<dbReference type="InterPro" id="IPR058148">
    <property type="entry name" value="M949_RS01915-like_dom"/>
</dbReference>
<evidence type="ECO:0000313" key="1">
    <source>
        <dbReference type="EMBL" id="QEI04507.1"/>
    </source>
</evidence>
<dbReference type="OrthoDB" id="7004036at2"/>
<dbReference type="EMBL" id="CP043046">
    <property type="protein sequence ID" value="QEI04507.1"/>
    <property type="molecule type" value="Genomic_DNA"/>
</dbReference>